<reference evidence="3 4" key="1">
    <citation type="submission" date="2020-08" db="EMBL/GenBank/DDBJ databases">
        <title>Genomic Encyclopedia of Type Strains, Phase IV (KMG-IV): sequencing the most valuable type-strain genomes for metagenomic binning, comparative biology and taxonomic classification.</title>
        <authorList>
            <person name="Goeker M."/>
        </authorList>
    </citation>
    <scope>NUCLEOTIDE SEQUENCE [LARGE SCALE GENOMIC DNA]</scope>
    <source>
        <strain evidence="3 4">DSM 26723</strain>
    </source>
</reference>
<dbReference type="InterPro" id="IPR028098">
    <property type="entry name" value="Glyco_trans_4-like_N"/>
</dbReference>
<evidence type="ECO:0000313" key="4">
    <source>
        <dbReference type="Proteomes" id="UP000588068"/>
    </source>
</evidence>
<dbReference type="SUPFAM" id="SSF53756">
    <property type="entry name" value="UDP-Glycosyltransferase/glycogen phosphorylase"/>
    <property type="match status" value="1"/>
</dbReference>
<organism evidence="3 4">
    <name type="scientific">Povalibacter uvarum</name>
    <dbReference type="NCBI Taxonomy" id="732238"/>
    <lineage>
        <taxon>Bacteria</taxon>
        <taxon>Pseudomonadati</taxon>
        <taxon>Pseudomonadota</taxon>
        <taxon>Gammaproteobacteria</taxon>
        <taxon>Steroidobacterales</taxon>
        <taxon>Steroidobacteraceae</taxon>
        <taxon>Povalibacter</taxon>
    </lineage>
</organism>
<dbReference type="Pfam" id="PF00534">
    <property type="entry name" value="Glycos_transf_1"/>
    <property type="match status" value="1"/>
</dbReference>
<feature type="domain" description="Glycosyltransferase subfamily 4-like N-terminal" evidence="2">
    <location>
        <begin position="11"/>
        <end position="172"/>
    </location>
</feature>
<keyword evidence="3" id="KW-0808">Transferase</keyword>
<evidence type="ECO:0000259" key="1">
    <source>
        <dbReference type="Pfam" id="PF00534"/>
    </source>
</evidence>
<accession>A0A841HH75</accession>
<dbReference type="GO" id="GO:0016757">
    <property type="term" value="F:glycosyltransferase activity"/>
    <property type="evidence" value="ECO:0007669"/>
    <property type="project" value="InterPro"/>
</dbReference>
<evidence type="ECO:0000259" key="2">
    <source>
        <dbReference type="Pfam" id="PF13439"/>
    </source>
</evidence>
<proteinExistence type="predicted"/>
<name>A0A841HH75_9GAMM</name>
<dbReference type="PANTHER" id="PTHR45947">
    <property type="entry name" value="SULFOQUINOVOSYL TRANSFERASE SQD2"/>
    <property type="match status" value="1"/>
</dbReference>
<comment type="caution">
    <text evidence="3">The sequence shown here is derived from an EMBL/GenBank/DDBJ whole genome shotgun (WGS) entry which is preliminary data.</text>
</comment>
<dbReference type="Pfam" id="PF13439">
    <property type="entry name" value="Glyco_transf_4"/>
    <property type="match status" value="1"/>
</dbReference>
<dbReference type="InterPro" id="IPR050194">
    <property type="entry name" value="Glycosyltransferase_grp1"/>
</dbReference>
<feature type="domain" description="Glycosyl transferase family 1" evidence="1">
    <location>
        <begin position="180"/>
        <end position="338"/>
    </location>
</feature>
<gene>
    <name evidence="3" type="ORF">HNQ60_000484</name>
</gene>
<keyword evidence="4" id="KW-1185">Reference proteome</keyword>
<evidence type="ECO:0000313" key="3">
    <source>
        <dbReference type="EMBL" id="MBB6091638.1"/>
    </source>
</evidence>
<sequence length="373" mass="41237">MHLIESAGIYGAESVILNLSREMQADGRFVPVVGCIVQKADEHTDLVDVAATYGIEAHRIRISNKLVPFDLLLAAKRLRALRIDAIHCHGYKPGVFAYLIGKLTGIEVVATCHLWFMDSYAPWKMRVMISIEKRLYSRYKAVVAVSDQIQRILLENGVRPERTRVIKNGIVLADYESERHSEAPRDSIRVLNVARLAEQKAQTDLIAAAGVLASRKVNTEILIVGEGELRPALEKQIADQGSGSSVRLLGFRDDVRKLLSDSDIFVLASLDEGMPISLLEAVASRVPVIVTPVGDIPKLISDGESGIVVEPKEPAMLAAAIQRLAMDAQLRRTLAERAWHRLQQTFSSRQMFEGYAEVYEGLLRNRPAGPLAS</sequence>
<dbReference type="Proteomes" id="UP000588068">
    <property type="component" value="Unassembled WGS sequence"/>
</dbReference>
<protein>
    <submittedName>
        <fullName evidence="3">Glycosyltransferase involved in cell wall biosynthesis</fullName>
    </submittedName>
</protein>
<dbReference type="EMBL" id="JACHHZ010000001">
    <property type="protein sequence ID" value="MBB6091638.1"/>
    <property type="molecule type" value="Genomic_DNA"/>
</dbReference>
<dbReference type="PANTHER" id="PTHR45947:SF3">
    <property type="entry name" value="SULFOQUINOVOSYL TRANSFERASE SQD2"/>
    <property type="match status" value="1"/>
</dbReference>
<dbReference type="AlphaFoldDB" id="A0A841HH75"/>
<dbReference type="Gene3D" id="3.40.50.2000">
    <property type="entry name" value="Glycogen Phosphorylase B"/>
    <property type="match status" value="2"/>
</dbReference>
<dbReference type="InterPro" id="IPR001296">
    <property type="entry name" value="Glyco_trans_1"/>
</dbReference>